<evidence type="ECO:0000313" key="1">
    <source>
        <dbReference type="EMBL" id="CAI9970012.1"/>
    </source>
</evidence>
<organism evidence="2">
    <name type="scientific">Hexamita inflata</name>
    <dbReference type="NCBI Taxonomy" id="28002"/>
    <lineage>
        <taxon>Eukaryota</taxon>
        <taxon>Metamonada</taxon>
        <taxon>Diplomonadida</taxon>
        <taxon>Hexamitidae</taxon>
        <taxon>Hexamitinae</taxon>
        <taxon>Hexamita</taxon>
    </lineage>
</organism>
<reference evidence="2" key="1">
    <citation type="submission" date="2023-06" db="EMBL/GenBank/DDBJ databases">
        <authorList>
            <person name="Kurt Z."/>
        </authorList>
    </citation>
    <scope>NUCLEOTIDE SEQUENCE</scope>
</reference>
<evidence type="ECO:0000313" key="3">
    <source>
        <dbReference type="EMBL" id="CAL6111317.1"/>
    </source>
</evidence>
<dbReference type="Proteomes" id="UP001642409">
    <property type="component" value="Unassembled WGS sequence"/>
</dbReference>
<accession>A0AA86R1L8</accession>
<dbReference type="EMBL" id="CATOUU010001066">
    <property type="protein sequence ID" value="CAI9970012.1"/>
    <property type="molecule type" value="Genomic_DNA"/>
</dbReference>
<reference evidence="3 5" key="2">
    <citation type="submission" date="2024-07" db="EMBL/GenBank/DDBJ databases">
        <authorList>
            <person name="Akdeniz Z."/>
        </authorList>
    </citation>
    <scope>NUCLEOTIDE SEQUENCE [LARGE SCALE GENOMIC DNA]</scope>
</reference>
<name>A0AA86R1L8_9EUKA</name>
<gene>
    <name evidence="1" type="ORF">HINF_LOCUS57657</name>
    <name evidence="2" type="ORF">HINF_LOCUS57664</name>
    <name evidence="3" type="ORF">HINF_LOCUS76339</name>
    <name evidence="4" type="ORF">HINF_LOCUS76346</name>
</gene>
<evidence type="ECO:0000313" key="2">
    <source>
        <dbReference type="EMBL" id="CAI9970019.1"/>
    </source>
</evidence>
<protein>
    <submittedName>
        <fullName evidence="3">Hypothetical_protein</fullName>
    </submittedName>
</protein>
<keyword evidence="5" id="KW-1185">Reference proteome</keyword>
<sequence>MYALCDICVTFKKQKIYVENSSDNFGFCQLQKQALSIYFCFHQEVRKRIKIIPNLKVSCQNANKVWFRFPRLFTQNQIGEIISASQSRENDFFGKQKSTKS</sequence>
<dbReference type="EMBL" id="CATOUU010001066">
    <property type="protein sequence ID" value="CAI9970019.1"/>
    <property type="molecule type" value="Genomic_DNA"/>
</dbReference>
<evidence type="ECO:0000313" key="5">
    <source>
        <dbReference type="Proteomes" id="UP001642409"/>
    </source>
</evidence>
<comment type="caution">
    <text evidence="2">The sequence shown here is derived from an EMBL/GenBank/DDBJ whole genome shotgun (WGS) entry which is preliminary data.</text>
</comment>
<dbReference type="AlphaFoldDB" id="A0AA86R1L8"/>
<evidence type="ECO:0000313" key="4">
    <source>
        <dbReference type="EMBL" id="CAL6111331.1"/>
    </source>
</evidence>
<dbReference type="EMBL" id="CAXDID020000705">
    <property type="protein sequence ID" value="CAL6111317.1"/>
    <property type="molecule type" value="Genomic_DNA"/>
</dbReference>
<proteinExistence type="predicted"/>
<dbReference type="EMBL" id="CAXDID020000705">
    <property type="protein sequence ID" value="CAL6111331.1"/>
    <property type="molecule type" value="Genomic_DNA"/>
</dbReference>